<name>A0A9Q1RIT8_9SOLA</name>
<evidence type="ECO:0000313" key="3">
    <source>
        <dbReference type="Proteomes" id="UP001152561"/>
    </source>
</evidence>
<proteinExistence type="predicted"/>
<feature type="compositionally biased region" description="Low complexity" evidence="1">
    <location>
        <begin position="227"/>
        <end position="262"/>
    </location>
</feature>
<keyword evidence="3" id="KW-1185">Reference proteome</keyword>
<dbReference type="AlphaFoldDB" id="A0A9Q1RIT8"/>
<sequence length="287" mass="32349">MFDPRKQTPNFHNHILDPVTTLTNSYDSWEPHNFDFQVSQKLGNKFRVQKLEDHEDDDGVESGASSPPLWQNTSPRSPVHPINYRSLSPSSRTQAIARGQWELMEMVKNMPESCFELSLKDLVEHPKSFESQENCLVNKEKNKVVQNRVKIKKNDDIRKAKMMRSKSTIENGGLFLKMVSPVSLGSNKKKKNKKNSSVNITRVSPKPEECENSTKSMEKEWWKKRFSSSSSGSSSNISGSTGRNTSTGCSSSSSNSTNSRNNSNRKRKGMLRSCWSSLCFSNSISAG</sequence>
<dbReference type="EMBL" id="JAJAGQ010000007">
    <property type="protein sequence ID" value="KAJ8558000.1"/>
    <property type="molecule type" value="Genomic_DNA"/>
</dbReference>
<accession>A0A9Q1RIT8</accession>
<dbReference type="Proteomes" id="UP001152561">
    <property type="component" value="Unassembled WGS sequence"/>
</dbReference>
<dbReference type="OrthoDB" id="776574at2759"/>
<dbReference type="PANTHER" id="PTHR34193:SF1">
    <property type="entry name" value="EXPRESSED PROTEIN"/>
    <property type="match status" value="1"/>
</dbReference>
<dbReference type="PANTHER" id="PTHR34193">
    <property type="entry name" value="OS11G0199801 PROTEIN"/>
    <property type="match status" value="1"/>
</dbReference>
<comment type="caution">
    <text evidence="2">The sequence shown here is derived from an EMBL/GenBank/DDBJ whole genome shotgun (WGS) entry which is preliminary data.</text>
</comment>
<organism evidence="2 3">
    <name type="scientific">Anisodus acutangulus</name>
    <dbReference type="NCBI Taxonomy" id="402998"/>
    <lineage>
        <taxon>Eukaryota</taxon>
        <taxon>Viridiplantae</taxon>
        <taxon>Streptophyta</taxon>
        <taxon>Embryophyta</taxon>
        <taxon>Tracheophyta</taxon>
        <taxon>Spermatophyta</taxon>
        <taxon>Magnoliopsida</taxon>
        <taxon>eudicotyledons</taxon>
        <taxon>Gunneridae</taxon>
        <taxon>Pentapetalae</taxon>
        <taxon>asterids</taxon>
        <taxon>lamiids</taxon>
        <taxon>Solanales</taxon>
        <taxon>Solanaceae</taxon>
        <taxon>Solanoideae</taxon>
        <taxon>Hyoscyameae</taxon>
        <taxon>Anisodus</taxon>
    </lineage>
</organism>
<evidence type="ECO:0000256" key="1">
    <source>
        <dbReference type="SAM" id="MobiDB-lite"/>
    </source>
</evidence>
<protein>
    <submittedName>
        <fullName evidence="2">Uncharacterized protein</fullName>
    </submittedName>
</protein>
<feature type="region of interest" description="Disordered" evidence="1">
    <location>
        <begin position="53"/>
        <end position="91"/>
    </location>
</feature>
<evidence type="ECO:0000313" key="2">
    <source>
        <dbReference type="EMBL" id="KAJ8558000.1"/>
    </source>
</evidence>
<reference evidence="3" key="1">
    <citation type="journal article" date="2023" name="Proc. Natl. Acad. Sci. U.S.A.">
        <title>Genomic and structural basis for evolution of tropane alkaloid biosynthesis.</title>
        <authorList>
            <person name="Wanga Y.-J."/>
            <person name="Taina T."/>
            <person name="Yua J.-Y."/>
            <person name="Lia J."/>
            <person name="Xua B."/>
            <person name="Chenc J."/>
            <person name="D'Auriad J.C."/>
            <person name="Huanga J.-P."/>
            <person name="Huanga S.-X."/>
        </authorList>
    </citation>
    <scope>NUCLEOTIDE SEQUENCE [LARGE SCALE GENOMIC DNA]</scope>
    <source>
        <strain evidence="3">cv. KIB-2019</strain>
    </source>
</reference>
<feature type="region of interest" description="Disordered" evidence="1">
    <location>
        <begin position="185"/>
        <end position="268"/>
    </location>
</feature>
<feature type="compositionally biased region" description="Polar residues" evidence="1">
    <location>
        <begin position="63"/>
        <end position="76"/>
    </location>
</feature>
<gene>
    <name evidence="2" type="ORF">K7X08_004766</name>
</gene>